<keyword evidence="1" id="KW-0732">Signal</keyword>
<evidence type="ECO:0000256" key="1">
    <source>
        <dbReference type="SAM" id="SignalP"/>
    </source>
</evidence>
<evidence type="ECO:0000313" key="4">
    <source>
        <dbReference type="Proteomes" id="UP001147653"/>
    </source>
</evidence>
<dbReference type="PANTHER" id="PTHR42678:SF34">
    <property type="entry name" value="OS04G0183300 PROTEIN"/>
    <property type="match status" value="1"/>
</dbReference>
<gene>
    <name evidence="3" type="ORF">OJ997_24050</name>
</gene>
<sequence length="930" mass="96028">MKRSISALPLAAAAALVAASPAGAVNTVTTANGANWQIHDAAPPILDTGSIRAISDNAFYGFGGIRVKVADVPATDPTGRLNGELMRGFGLAFDGEDSFATTTPVGLGGVAISRTIKVSKPGNWTRWLDTFANTTGRTITVDVSFGGTAGLNTTNNQSKVASTSSGDAAIDNADTWVSINSPNAAGVSSRGPSAVVTGTQQGTGNFQRDPFGAALPAAGLESNFYGYRNTITLAPGQTKSLLRYVVAGRTETTATIGAQTSAVGAAAATLSGTPDLTGLSASALCTVTNFTLAQDCATTPLPAVPALPDAKLKTTASGYDVVDKSITQLANDMASGLTTSVEITRAYLDRIAAYDQGQFGFHAFITVAKDALAQAQAADVARAQGVKSDLLGVPVIIKDLYDTKDMPTTDGSLAFEGWQPKRDAGQVKRLRDAGAIILGKGNLSEFANSGSYSESGYGMVWNAFKPSKTSLGSSGGSAVAVATSLAGFGMGSQTGVSLYAPSTGASLVTLRGTDGIASGAGVMPLTWLQDFAGPIARTTSDIARILNVTTGTDPDDIATVHADADAKRPADWKVALDKDALKGKRIGYIPSSFTSAGSYGQADGTVEAVMAKFADITAAGATMVELTTNPPSGPSGPTLSGNRAEEGWQQYFDLHENPPYKTASEILSSPKVLPYNRQTVAARARLTAADNQAIMLNRDEYKARIKTWMDTNNVDAVVYPGFRSDVYDNDGAQTLSSDRNSGVLTSNVGLPTLVLPIGANPHGDPISIQFVGRAFEDAKMLGFGYALEQQLGGKGHLAPDTAPRLTVAKDTPGTIGGTVPATLALGLSGPATFGAFTPGVDREYTATTKASVISTAGDATLSVSEPGFLTNGAFSLPEPLQVAFSKATWSGPTSNENVDVTFKQLIKRTDALRTGSYSKTLTFTLSTTNP</sequence>
<keyword evidence="4" id="KW-1185">Reference proteome</keyword>
<name>A0A9X3NEG6_9ACTN</name>
<reference evidence="3" key="1">
    <citation type="submission" date="2022-10" db="EMBL/GenBank/DDBJ databases">
        <title>The WGS of Solirubrobacter phytolaccae KCTC 29190.</title>
        <authorList>
            <person name="Jiang Z."/>
        </authorList>
    </citation>
    <scope>NUCLEOTIDE SEQUENCE</scope>
    <source>
        <strain evidence="3">KCTC 29190</strain>
    </source>
</reference>
<dbReference type="Proteomes" id="UP001147653">
    <property type="component" value="Unassembled WGS sequence"/>
</dbReference>
<dbReference type="AlphaFoldDB" id="A0A9X3NEG6"/>
<dbReference type="SUPFAM" id="SSF75304">
    <property type="entry name" value="Amidase signature (AS) enzymes"/>
    <property type="match status" value="1"/>
</dbReference>
<dbReference type="InterPro" id="IPR023631">
    <property type="entry name" value="Amidase_dom"/>
</dbReference>
<comment type="caution">
    <text evidence="3">The sequence shown here is derived from an EMBL/GenBank/DDBJ whole genome shotgun (WGS) entry which is preliminary data.</text>
</comment>
<feature type="chain" id="PRO_5040879459" evidence="1">
    <location>
        <begin position="25"/>
        <end position="930"/>
    </location>
</feature>
<feature type="signal peptide" evidence="1">
    <location>
        <begin position="1"/>
        <end position="24"/>
    </location>
</feature>
<dbReference type="PANTHER" id="PTHR42678">
    <property type="entry name" value="AMIDASE"/>
    <property type="match status" value="1"/>
</dbReference>
<dbReference type="Gene3D" id="3.90.1300.10">
    <property type="entry name" value="Amidase signature (AS) domain"/>
    <property type="match status" value="1"/>
</dbReference>
<evidence type="ECO:0000313" key="3">
    <source>
        <dbReference type="EMBL" id="MDA0183405.1"/>
    </source>
</evidence>
<dbReference type="EMBL" id="JAPDDP010000053">
    <property type="protein sequence ID" value="MDA0183405.1"/>
    <property type="molecule type" value="Genomic_DNA"/>
</dbReference>
<dbReference type="Pfam" id="PF01425">
    <property type="entry name" value="Amidase"/>
    <property type="match status" value="1"/>
</dbReference>
<dbReference type="RefSeq" id="WP_270027794.1">
    <property type="nucleotide sequence ID" value="NZ_JAPDDP010000053.1"/>
</dbReference>
<evidence type="ECO:0000259" key="2">
    <source>
        <dbReference type="Pfam" id="PF01425"/>
    </source>
</evidence>
<dbReference type="InterPro" id="IPR036928">
    <property type="entry name" value="AS_sf"/>
</dbReference>
<organism evidence="3 4">
    <name type="scientific">Solirubrobacter phytolaccae</name>
    <dbReference type="NCBI Taxonomy" id="1404360"/>
    <lineage>
        <taxon>Bacteria</taxon>
        <taxon>Bacillati</taxon>
        <taxon>Actinomycetota</taxon>
        <taxon>Thermoleophilia</taxon>
        <taxon>Solirubrobacterales</taxon>
        <taxon>Solirubrobacteraceae</taxon>
        <taxon>Solirubrobacter</taxon>
    </lineage>
</organism>
<feature type="domain" description="Amidase" evidence="2">
    <location>
        <begin position="342"/>
        <end position="781"/>
    </location>
</feature>
<protein>
    <submittedName>
        <fullName evidence="3">Amidase</fullName>
    </submittedName>
</protein>
<accession>A0A9X3NEG6</accession>
<proteinExistence type="predicted"/>